<proteinExistence type="predicted"/>
<organism evidence="1 2">
    <name type="scientific">Rhodopirellula sallentina SM41</name>
    <dbReference type="NCBI Taxonomy" id="1263870"/>
    <lineage>
        <taxon>Bacteria</taxon>
        <taxon>Pseudomonadati</taxon>
        <taxon>Planctomycetota</taxon>
        <taxon>Planctomycetia</taxon>
        <taxon>Pirellulales</taxon>
        <taxon>Pirellulaceae</taxon>
        <taxon>Rhodopirellula</taxon>
    </lineage>
</organism>
<dbReference type="AlphaFoldDB" id="M5U303"/>
<evidence type="ECO:0000313" key="1">
    <source>
        <dbReference type="EMBL" id="EMI52221.1"/>
    </source>
</evidence>
<dbReference type="Proteomes" id="UP000011885">
    <property type="component" value="Unassembled WGS sequence"/>
</dbReference>
<name>M5U303_9BACT</name>
<comment type="caution">
    <text evidence="1">The sequence shown here is derived from an EMBL/GenBank/DDBJ whole genome shotgun (WGS) entry which is preliminary data.</text>
</comment>
<dbReference type="EMBL" id="ANOH01000443">
    <property type="protein sequence ID" value="EMI52221.1"/>
    <property type="molecule type" value="Genomic_DNA"/>
</dbReference>
<gene>
    <name evidence="1" type="ORF">RSSM_06335</name>
</gene>
<accession>M5U303</accession>
<dbReference type="RefSeq" id="WP_008688164.1">
    <property type="nucleotide sequence ID" value="NZ_ANOH01000443.1"/>
</dbReference>
<reference evidence="1 2" key="1">
    <citation type="journal article" date="2013" name="Mar. Genomics">
        <title>Expression of sulfatases in Rhodopirellula baltica and the diversity of sulfatases in the genus Rhodopirellula.</title>
        <authorList>
            <person name="Wegner C.E."/>
            <person name="Richter-Heitmann T."/>
            <person name="Klindworth A."/>
            <person name="Klockow C."/>
            <person name="Richter M."/>
            <person name="Achstetter T."/>
            <person name="Glockner F.O."/>
            <person name="Harder J."/>
        </authorList>
    </citation>
    <scope>NUCLEOTIDE SEQUENCE [LARGE SCALE GENOMIC DNA]</scope>
    <source>
        <strain evidence="1 2">SM41</strain>
    </source>
</reference>
<sequence>MSMGVRLTTSGRSYAGPVGDCDVSTLALEQREMDASFEEPAEWSRYDFLWAENELAKLERSLAVDGVDDSAAMVFRW</sequence>
<evidence type="ECO:0000313" key="2">
    <source>
        <dbReference type="Proteomes" id="UP000011885"/>
    </source>
</evidence>
<keyword evidence="2" id="KW-1185">Reference proteome</keyword>
<dbReference type="PATRIC" id="fig|1263870.3.peg.6713"/>
<protein>
    <submittedName>
        <fullName evidence="1">Uncharacterized protein</fullName>
    </submittedName>
</protein>